<proteinExistence type="predicted"/>
<dbReference type="Gene3D" id="6.10.140.1840">
    <property type="match status" value="1"/>
</dbReference>
<dbReference type="InterPro" id="IPR053747">
    <property type="entry name" value="Fluoresc_Recovery_Reg"/>
</dbReference>
<protein>
    <submittedName>
        <fullName evidence="1">Uncharacterized protein</fullName>
    </submittedName>
</protein>
<accession>N6ZU45</accession>
<evidence type="ECO:0000313" key="1">
    <source>
        <dbReference type="EMBL" id="ENO97987.1"/>
    </source>
</evidence>
<reference evidence="1 2" key="1">
    <citation type="submission" date="2012-09" db="EMBL/GenBank/DDBJ databases">
        <title>Draft Genome Sequences of 6 Strains from Genus Thauera.</title>
        <authorList>
            <person name="Liu B."/>
            <person name="Shapleigh J.P."/>
            <person name="Frostegard A.H."/>
        </authorList>
    </citation>
    <scope>NUCLEOTIDE SEQUENCE [LARGE SCALE GENOMIC DNA]</scope>
    <source>
        <strain evidence="1 2">B4P</strain>
    </source>
</reference>
<evidence type="ECO:0000313" key="2">
    <source>
        <dbReference type="Proteomes" id="UP000013047"/>
    </source>
</evidence>
<organism evidence="1 2">
    <name type="scientific">Thauera phenylacetica B4P</name>
    <dbReference type="NCBI Taxonomy" id="1234382"/>
    <lineage>
        <taxon>Bacteria</taxon>
        <taxon>Pseudomonadati</taxon>
        <taxon>Pseudomonadota</taxon>
        <taxon>Betaproteobacteria</taxon>
        <taxon>Rhodocyclales</taxon>
        <taxon>Zoogloeaceae</taxon>
        <taxon>Thauera</taxon>
    </lineage>
</organism>
<comment type="caution">
    <text evidence="1">The sequence shown here is derived from an EMBL/GenBank/DDBJ whole genome shotgun (WGS) entry which is preliminary data.</text>
</comment>
<sequence length="106" mass="12185">MHELKWTQAEKKAARSLFDVALEREMTDYIARFKASAATIETPDALWALLREAEQKRLELDERYDFRYSVLVFVFAGLLRRGLIDEAELAALGEGKAHRIAELAKM</sequence>
<dbReference type="OrthoDB" id="8239247at2"/>
<dbReference type="GO" id="GO:0042651">
    <property type="term" value="C:thylakoid membrane"/>
    <property type="evidence" value="ECO:0007669"/>
    <property type="project" value="InterPro"/>
</dbReference>
<keyword evidence="2" id="KW-1185">Reference proteome</keyword>
<name>N6ZU45_9RHOO</name>
<dbReference type="Pfam" id="PF18032">
    <property type="entry name" value="FRP"/>
    <property type="match status" value="1"/>
</dbReference>
<dbReference type="RefSeq" id="WP_004358463.1">
    <property type="nucleotide sequence ID" value="NZ_AMXF01000025.1"/>
</dbReference>
<dbReference type="AlphaFoldDB" id="N6ZU45"/>
<gene>
    <name evidence="1" type="ORF">C667_05984</name>
</gene>
<dbReference type="Proteomes" id="UP000013047">
    <property type="component" value="Unassembled WGS sequence"/>
</dbReference>
<dbReference type="EMBL" id="AMXF01000025">
    <property type="protein sequence ID" value="ENO97987.1"/>
    <property type="molecule type" value="Genomic_DNA"/>
</dbReference>
<dbReference type="InterPro" id="IPR041601">
    <property type="entry name" value="FRP"/>
</dbReference>